<dbReference type="PANTHER" id="PTHR28259:SF1">
    <property type="entry name" value="FLUORIDE EXPORT PROTEIN 1-RELATED"/>
    <property type="match status" value="1"/>
</dbReference>
<feature type="transmembrane region" description="Helical" evidence="10">
    <location>
        <begin position="99"/>
        <end position="124"/>
    </location>
</feature>
<feature type="transmembrane region" description="Helical" evidence="10">
    <location>
        <begin position="66"/>
        <end position="87"/>
    </location>
</feature>
<comment type="catalytic activity">
    <reaction evidence="8">
        <text>fluoride(in) = fluoride(out)</text>
        <dbReference type="Rhea" id="RHEA:76159"/>
        <dbReference type="ChEBI" id="CHEBI:17051"/>
    </reaction>
    <physiologicalReaction direction="left-to-right" evidence="8">
        <dbReference type="Rhea" id="RHEA:76160"/>
    </physiologicalReaction>
</comment>
<sequence>MEKYIAVALGGATGALCRMALGEWVMTKVSSFPYGTVVVNLVGCLIIGLVLGLYMQKPDLPQWARFFLVVGGLGAFTTFSTFAFEMLQLMMAESYVQALWYGVVQVIGGLILCWVGMLIVRLLCTM</sequence>
<dbReference type="PANTHER" id="PTHR28259">
    <property type="entry name" value="FLUORIDE EXPORT PROTEIN 1-RELATED"/>
    <property type="match status" value="1"/>
</dbReference>
<evidence type="ECO:0000256" key="8">
    <source>
        <dbReference type="ARBA" id="ARBA00035585"/>
    </source>
</evidence>
<keyword evidence="2 10" id="KW-1003">Cell membrane</keyword>
<evidence type="ECO:0000313" key="11">
    <source>
        <dbReference type="EMBL" id="MBS4893442.1"/>
    </source>
</evidence>
<dbReference type="GO" id="GO:0005886">
    <property type="term" value="C:plasma membrane"/>
    <property type="evidence" value="ECO:0007669"/>
    <property type="project" value="UniProtKB-SubCell"/>
</dbReference>
<dbReference type="HAMAP" id="MF_00454">
    <property type="entry name" value="FluC"/>
    <property type="match status" value="1"/>
</dbReference>
<proteinExistence type="inferred from homology"/>
<gene>
    <name evidence="10 11" type="primary">crcB</name>
    <name evidence="10" type="synonym">fluC</name>
    <name evidence="11" type="ORF">KHZ90_06650</name>
    <name evidence="12" type="ORF">RDV51_08505</name>
</gene>
<comment type="subcellular location">
    <subcellularLocation>
        <location evidence="1 10">Cell membrane</location>
        <topology evidence="1 10">Multi-pass membrane protein</topology>
    </subcellularLocation>
</comment>
<evidence type="ECO:0000256" key="2">
    <source>
        <dbReference type="ARBA" id="ARBA00022475"/>
    </source>
</evidence>
<protein>
    <recommendedName>
        <fullName evidence="10">Fluoride-specific ion channel FluC</fullName>
    </recommendedName>
</protein>
<keyword evidence="10" id="KW-0406">Ion transport</keyword>
<dbReference type="NCBIfam" id="TIGR00494">
    <property type="entry name" value="crcB"/>
    <property type="match status" value="1"/>
</dbReference>
<dbReference type="EMBL" id="JAGZMU010000003">
    <property type="protein sequence ID" value="MBS4893442.1"/>
    <property type="molecule type" value="Genomic_DNA"/>
</dbReference>
<keyword evidence="5 10" id="KW-0472">Membrane</keyword>
<feature type="binding site" evidence="10">
    <location>
        <position position="77"/>
    </location>
    <ligand>
        <name>Na(+)</name>
        <dbReference type="ChEBI" id="CHEBI:29101"/>
        <note>structural</note>
    </ligand>
</feature>
<keyword evidence="10" id="KW-0813">Transport</keyword>
<reference evidence="12" key="2">
    <citation type="submission" date="2023-08" db="EMBL/GenBank/DDBJ databases">
        <title>Veillonella_parvula_DSM 2007_complete_genome_hifiasm_Zymo_Research_D6332.</title>
        <authorList>
            <person name="Damerum A."/>
        </authorList>
    </citation>
    <scope>NUCLEOTIDE SEQUENCE</scope>
    <source>
        <strain evidence="12">DSM 2007</strain>
    </source>
</reference>
<name>A0A413EC86_VEIPA</name>
<evidence type="ECO:0000256" key="7">
    <source>
        <dbReference type="ARBA" id="ARBA00035120"/>
    </source>
</evidence>
<dbReference type="Pfam" id="PF02537">
    <property type="entry name" value="CRCB"/>
    <property type="match status" value="1"/>
</dbReference>
<accession>A0A413EC86</accession>
<evidence type="ECO:0000313" key="13">
    <source>
        <dbReference type="Proteomes" id="UP000778864"/>
    </source>
</evidence>
<comment type="activity regulation">
    <text evidence="10">Na(+) is not transported, but it plays an essential structural role and its presence is essential for fluoride channel function.</text>
</comment>
<dbReference type="Proteomes" id="UP001228955">
    <property type="component" value="Chromosome"/>
</dbReference>
<organism evidence="11 13">
    <name type="scientific">Veillonella parvula</name>
    <name type="common">Staphylococcus parvulus</name>
    <dbReference type="NCBI Taxonomy" id="29466"/>
    <lineage>
        <taxon>Bacteria</taxon>
        <taxon>Bacillati</taxon>
        <taxon>Bacillota</taxon>
        <taxon>Negativicutes</taxon>
        <taxon>Veillonellales</taxon>
        <taxon>Veillonellaceae</taxon>
        <taxon>Veillonella</taxon>
    </lineage>
</organism>
<evidence type="ECO:0000256" key="5">
    <source>
        <dbReference type="ARBA" id="ARBA00023136"/>
    </source>
</evidence>
<dbReference type="GO" id="GO:0046872">
    <property type="term" value="F:metal ion binding"/>
    <property type="evidence" value="ECO:0007669"/>
    <property type="project" value="UniProtKB-KW"/>
</dbReference>
<dbReference type="GO" id="GO:0140114">
    <property type="term" value="P:cellular detoxification of fluoride"/>
    <property type="evidence" value="ECO:0007669"/>
    <property type="project" value="UniProtKB-UniRule"/>
</dbReference>
<comment type="similarity">
    <text evidence="7 10">Belongs to the fluoride channel Fluc/FEX (TC 1.A.43) family.</text>
</comment>
<dbReference type="EMBL" id="CP133463">
    <property type="protein sequence ID" value="WMS19465.1"/>
    <property type="molecule type" value="Genomic_DNA"/>
</dbReference>
<evidence type="ECO:0000256" key="4">
    <source>
        <dbReference type="ARBA" id="ARBA00022989"/>
    </source>
</evidence>
<dbReference type="InterPro" id="IPR003691">
    <property type="entry name" value="FluC"/>
</dbReference>
<evidence type="ECO:0000256" key="3">
    <source>
        <dbReference type="ARBA" id="ARBA00022692"/>
    </source>
</evidence>
<keyword evidence="4 10" id="KW-1133">Transmembrane helix</keyword>
<evidence type="ECO:0000256" key="10">
    <source>
        <dbReference type="HAMAP-Rule" id="MF_00454"/>
    </source>
</evidence>
<feature type="binding site" evidence="10">
    <location>
        <position position="74"/>
    </location>
    <ligand>
        <name>Na(+)</name>
        <dbReference type="ChEBI" id="CHEBI:29101"/>
        <note>structural</note>
    </ligand>
</feature>
<evidence type="ECO:0000256" key="9">
    <source>
        <dbReference type="ARBA" id="ARBA00049940"/>
    </source>
</evidence>
<feature type="transmembrane region" description="Helical" evidence="10">
    <location>
        <begin position="32"/>
        <end position="54"/>
    </location>
</feature>
<keyword evidence="10" id="KW-0479">Metal-binding</keyword>
<keyword evidence="10" id="KW-0915">Sodium</keyword>
<dbReference type="Proteomes" id="UP000778864">
    <property type="component" value="Unassembled WGS sequence"/>
</dbReference>
<evidence type="ECO:0000313" key="12">
    <source>
        <dbReference type="EMBL" id="WMS19465.1"/>
    </source>
</evidence>
<dbReference type="GO" id="GO:0062054">
    <property type="term" value="F:fluoride channel activity"/>
    <property type="evidence" value="ECO:0007669"/>
    <property type="project" value="UniProtKB-UniRule"/>
</dbReference>
<evidence type="ECO:0000256" key="6">
    <source>
        <dbReference type="ARBA" id="ARBA00023303"/>
    </source>
</evidence>
<evidence type="ECO:0000256" key="1">
    <source>
        <dbReference type="ARBA" id="ARBA00004651"/>
    </source>
</evidence>
<comment type="function">
    <text evidence="9 10">Fluoride-specific ion channel. Important for reducing fluoride concentration in the cell, thus reducing its toxicity.</text>
</comment>
<keyword evidence="3 10" id="KW-0812">Transmembrane</keyword>
<dbReference type="RefSeq" id="WP_004694851.1">
    <property type="nucleotide sequence ID" value="NZ_CAUEWF010000011.1"/>
</dbReference>
<keyword evidence="6 10" id="KW-0407">Ion channel</keyword>
<dbReference type="AlphaFoldDB" id="A0A413EC86"/>
<reference evidence="11" key="1">
    <citation type="submission" date="2021-02" db="EMBL/GenBank/DDBJ databases">
        <title>Infant gut strain persistence is associated with maternal origin, phylogeny, and functional potential including surface adhesion and iron acquisition.</title>
        <authorList>
            <person name="Lou Y.C."/>
        </authorList>
    </citation>
    <scope>NUCLEOTIDE SEQUENCE</scope>
    <source>
        <strain evidence="11">L3_108_031G1_dasL3_108_031G1_concoct_20</strain>
    </source>
</reference>